<dbReference type="SMART" id="SM00220">
    <property type="entry name" value="S_TKc"/>
    <property type="match status" value="1"/>
</dbReference>
<dbReference type="EMBL" id="CAJOAZ010002784">
    <property type="protein sequence ID" value="CAF3959470.1"/>
    <property type="molecule type" value="Genomic_DNA"/>
</dbReference>
<dbReference type="Proteomes" id="UP000663844">
    <property type="component" value="Unassembled WGS sequence"/>
</dbReference>
<evidence type="ECO:0000313" key="8">
    <source>
        <dbReference type="EMBL" id="CAF1220551.1"/>
    </source>
</evidence>
<proteinExistence type="inferred from homology"/>
<comment type="caution">
    <text evidence="8">The sequence shown here is derived from an EMBL/GenBank/DDBJ whole genome shotgun (WGS) entry which is preliminary data.</text>
</comment>
<evidence type="ECO:0000313" key="9">
    <source>
        <dbReference type="EMBL" id="CAF3959470.1"/>
    </source>
</evidence>
<dbReference type="PANTHER" id="PTHR24348:SF22">
    <property type="entry name" value="NON-SPECIFIC SERINE_THREONINE PROTEIN KINASE"/>
    <property type="match status" value="1"/>
</dbReference>
<evidence type="ECO:0000256" key="2">
    <source>
        <dbReference type="ARBA" id="ARBA00022741"/>
    </source>
</evidence>
<evidence type="ECO:0000256" key="1">
    <source>
        <dbReference type="ARBA" id="ARBA00022679"/>
    </source>
</evidence>
<dbReference type="InterPro" id="IPR008271">
    <property type="entry name" value="Ser/Thr_kinase_AS"/>
</dbReference>
<dbReference type="InterPro" id="IPR011009">
    <property type="entry name" value="Kinase-like_dom_sf"/>
</dbReference>
<dbReference type="CDD" id="cd14014">
    <property type="entry name" value="STKc_PknB_like"/>
    <property type="match status" value="1"/>
</dbReference>
<evidence type="ECO:0000256" key="4">
    <source>
        <dbReference type="ARBA" id="ARBA00022840"/>
    </source>
</evidence>
<keyword evidence="3" id="KW-0418">Kinase</keyword>
<feature type="binding site" evidence="5">
    <location>
        <position position="66"/>
    </location>
    <ligand>
        <name>ATP</name>
        <dbReference type="ChEBI" id="CHEBI:30616"/>
    </ligand>
</feature>
<dbReference type="GO" id="GO:0000407">
    <property type="term" value="C:phagophore assembly site"/>
    <property type="evidence" value="ECO:0007669"/>
    <property type="project" value="TreeGrafter"/>
</dbReference>
<dbReference type="GO" id="GO:0005524">
    <property type="term" value="F:ATP binding"/>
    <property type="evidence" value="ECO:0007669"/>
    <property type="project" value="UniProtKB-UniRule"/>
</dbReference>
<evidence type="ECO:0000256" key="6">
    <source>
        <dbReference type="RuleBase" id="RU000304"/>
    </source>
</evidence>
<dbReference type="InterPro" id="IPR017441">
    <property type="entry name" value="Protein_kinase_ATP_BS"/>
</dbReference>
<dbReference type="GO" id="GO:0010506">
    <property type="term" value="P:regulation of autophagy"/>
    <property type="evidence" value="ECO:0007669"/>
    <property type="project" value="InterPro"/>
</dbReference>
<dbReference type="EMBL" id="CAJNOG010000398">
    <property type="protein sequence ID" value="CAF1220551.1"/>
    <property type="molecule type" value="Genomic_DNA"/>
</dbReference>
<dbReference type="Gene3D" id="1.10.510.10">
    <property type="entry name" value="Transferase(Phosphotransferase) domain 1"/>
    <property type="match status" value="1"/>
</dbReference>
<dbReference type="PANTHER" id="PTHR24348">
    <property type="entry name" value="SERINE/THREONINE-PROTEIN KINASE UNC-51-RELATED"/>
    <property type="match status" value="1"/>
</dbReference>
<comment type="similarity">
    <text evidence="6">Belongs to the protein kinase superfamily.</text>
</comment>
<dbReference type="GO" id="GO:0016020">
    <property type="term" value="C:membrane"/>
    <property type="evidence" value="ECO:0007669"/>
    <property type="project" value="TreeGrafter"/>
</dbReference>
<evidence type="ECO:0000313" key="10">
    <source>
        <dbReference type="Proteomes" id="UP000663845"/>
    </source>
</evidence>
<reference evidence="8" key="1">
    <citation type="submission" date="2021-02" db="EMBL/GenBank/DDBJ databases">
        <authorList>
            <person name="Nowell W R."/>
        </authorList>
    </citation>
    <scope>NUCLEOTIDE SEQUENCE</scope>
</reference>
<dbReference type="GO" id="GO:0005829">
    <property type="term" value="C:cytosol"/>
    <property type="evidence" value="ECO:0007669"/>
    <property type="project" value="TreeGrafter"/>
</dbReference>
<dbReference type="AlphaFoldDB" id="A0A814XTW3"/>
<dbReference type="InterPro" id="IPR000719">
    <property type="entry name" value="Prot_kinase_dom"/>
</dbReference>
<dbReference type="Pfam" id="PF00069">
    <property type="entry name" value="Pkinase"/>
    <property type="match status" value="1"/>
</dbReference>
<keyword evidence="2 5" id="KW-0547">Nucleotide-binding</keyword>
<evidence type="ECO:0000256" key="3">
    <source>
        <dbReference type="ARBA" id="ARBA00022777"/>
    </source>
</evidence>
<sequence>MFALAQQKSTLELDTWRYTIVTVPLERKTLLINGYEYHFDKKLGRGSFGAVYAAHRYPDNKPVAIKVVSLATRNSAVSMQNSEAVLNEIEMARRLAQTSDHIIHMYDFDFHRHTGLSFIVMELGQQDLERFLSHRRFLTPDERKNIWRQLVDIANTLHNYQIVHFDIKPQNLVVFPGGIVKLVDLGIAQKAFQRRIGPNGSQPYSAPEVTLISLRHITINTTKADVWSWGAVLFRMTYMTAPDYFEPCYHPPRHQRQTRDPHLRDILRNTLVIDPRARPDPSWFLDHPYTLSF</sequence>
<dbReference type="GO" id="GO:0004674">
    <property type="term" value="F:protein serine/threonine kinase activity"/>
    <property type="evidence" value="ECO:0007669"/>
    <property type="project" value="UniProtKB-KW"/>
</dbReference>
<dbReference type="SUPFAM" id="SSF56112">
    <property type="entry name" value="Protein kinase-like (PK-like)"/>
    <property type="match status" value="1"/>
</dbReference>
<dbReference type="PROSITE" id="PS00108">
    <property type="entry name" value="PROTEIN_KINASE_ST"/>
    <property type="match status" value="1"/>
</dbReference>
<organism evidence="8 10">
    <name type="scientific">Adineta steineri</name>
    <dbReference type="NCBI Taxonomy" id="433720"/>
    <lineage>
        <taxon>Eukaryota</taxon>
        <taxon>Metazoa</taxon>
        <taxon>Spiralia</taxon>
        <taxon>Gnathifera</taxon>
        <taxon>Rotifera</taxon>
        <taxon>Eurotatoria</taxon>
        <taxon>Bdelloidea</taxon>
        <taxon>Adinetida</taxon>
        <taxon>Adinetidae</taxon>
        <taxon>Adineta</taxon>
    </lineage>
</organism>
<evidence type="ECO:0000259" key="7">
    <source>
        <dbReference type="PROSITE" id="PS50011"/>
    </source>
</evidence>
<protein>
    <recommendedName>
        <fullName evidence="7">Protein kinase domain-containing protein</fullName>
    </recommendedName>
</protein>
<accession>A0A814XTW3</accession>
<keyword evidence="1" id="KW-0808">Transferase</keyword>
<gene>
    <name evidence="8" type="ORF">JYZ213_LOCUS27977</name>
    <name evidence="9" type="ORF">OXD698_LOCUS27164</name>
</gene>
<dbReference type="Proteomes" id="UP000663845">
    <property type="component" value="Unassembled WGS sequence"/>
</dbReference>
<dbReference type="GO" id="GO:0000045">
    <property type="term" value="P:autophagosome assembly"/>
    <property type="evidence" value="ECO:0007669"/>
    <property type="project" value="TreeGrafter"/>
</dbReference>
<keyword evidence="4 5" id="KW-0067">ATP-binding</keyword>
<keyword evidence="6" id="KW-0723">Serine/threonine-protein kinase</keyword>
<name>A0A814XTW3_9BILA</name>
<dbReference type="InterPro" id="IPR045269">
    <property type="entry name" value="Atg1-like"/>
</dbReference>
<dbReference type="PROSITE" id="PS50011">
    <property type="entry name" value="PROTEIN_KINASE_DOM"/>
    <property type="match status" value="1"/>
</dbReference>
<dbReference type="PROSITE" id="PS00107">
    <property type="entry name" value="PROTEIN_KINASE_ATP"/>
    <property type="match status" value="1"/>
</dbReference>
<evidence type="ECO:0000256" key="5">
    <source>
        <dbReference type="PROSITE-ProRule" id="PRU10141"/>
    </source>
</evidence>
<feature type="domain" description="Protein kinase" evidence="7">
    <location>
        <begin position="37"/>
        <end position="290"/>
    </location>
</feature>
<dbReference type="GO" id="GO:0005776">
    <property type="term" value="C:autophagosome"/>
    <property type="evidence" value="ECO:0007669"/>
    <property type="project" value="TreeGrafter"/>
</dbReference>